<feature type="compositionally biased region" description="Polar residues" evidence="1">
    <location>
        <begin position="1"/>
        <end position="26"/>
    </location>
</feature>
<reference evidence="2 3" key="1">
    <citation type="submission" date="2022-04" db="EMBL/GenBank/DDBJ databases">
        <title>Chromosome-level reference genomes for two strains of Caenorhabditis briggsae: an improved platform for comparative genomics.</title>
        <authorList>
            <person name="Stevens L."/>
            <person name="Andersen E."/>
        </authorList>
    </citation>
    <scope>NUCLEOTIDE SEQUENCE [LARGE SCALE GENOMIC DNA]</scope>
    <source>
        <strain evidence="2">VX34</strain>
        <tissue evidence="2">Whole-organism</tissue>
    </source>
</reference>
<sequence>MDNVANSTEEAMDDNMTNGTSSNHVSITRGRSRGRPLKIKFGWQRSAVNNARQPTSGHPGSQQPRRGVGRPRWNGIRQQSPRLPPTVQTTTNLSESSPTAIRGSVLGDHEDTVNPQKVQKQRKTQLGVQFNLNCQQLQPILTKRTSTRS</sequence>
<protein>
    <submittedName>
        <fullName evidence="2">Uncharacterized protein</fullName>
    </submittedName>
</protein>
<dbReference type="AlphaFoldDB" id="A0AAE9FJD3"/>
<feature type="compositionally biased region" description="Polar residues" evidence="1">
    <location>
        <begin position="76"/>
        <end position="99"/>
    </location>
</feature>
<feature type="region of interest" description="Disordered" evidence="1">
    <location>
        <begin position="1"/>
        <end position="113"/>
    </location>
</feature>
<dbReference type="Proteomes" id="UP000829354">
    <property type="component" value="Chromosome X"/>
</dbReference>
<feature type="compositionally biased region" description="Polar residues" evidence="1">
    <location>
        <begin position="46"/>
        <end position="64"/>
    </location>
</feature>
<accession>A0AAE9FJD3</accession>
<keyword evidence="3" id="KW-1185">Reference proteome</keyword>
<name>A0AAE9FJD3_CAEBR</name>
<proteinExistence type="predicted"/>
<evidence type="ECO:0000313" key="3">
    <source>
        <dbReference type="Proteomes" id="UP000829354"/>
    </source>
</evidence>
<organism evidence="2 3">
    <name type="scientific">Caenorhabditis briggsae</name>
    <dbReference type="NCBI Taxonomy" id="6238"/>
    <lineage>
        <taxon>Eukaryota</taxon>
        <taxon>Metazoa</taxon>
        <taxon>Ecdysozoa</taxon>
        <taxon>Nematoda</taxon>
        <taxon>Chromadorea</taxon>
        <taxon>Rhabditida</taxon>
        <taxon>Rhabditina</taxon>
        <taxon>Rhabditomorpha</taxon>
        <taxon>Rhabditoidea</taxon>
        <taxon>Rhabditidae</taxon>
        <taxon>Peloderinae</taxon>
        <taxon>Caenorhabditis</taxon>
    </lineage>
</organism>
<dbReference type="EMBL" id="CP092625">
    <property type="protein sequence ID" value="UMM43943.1"/>
    <property type="molecule type" value="Genomic_DNA"/>
</dbReference>
<gene>
    <name evidence="2" type="ORF">L5515_019238</name>
</gene>
<evidence type="ECO:0000256" key="1">
    <source>
        <dbReference type="SAM" id="MobiDB-lite"/>
    </source>
</evidence>
<evidence type="ECO:0000313" key="2">
    <source>
        <dbReference type="EMBL" id="UMM43943.1"/>
    </source>
</evidence>